<evidence type="ECO:0000313" key="6">
    <source>
        <dbReference type="Proteomes" id="UP000494163"/>
    </source>
</evidence>
<dbReference type="GO" id="GO:0000785">
    <property type="term" value="C:chromatin"/>
    <property type="evidence" value="ECO:0007669"/>
    <property type="project" value="TreeGrafter"/>
</dbReference>
<dbReference type="Proteomes" id="UP000494163">
    <property type="component" value="Chromosome 3L"/>
</dbReference>
<dbReference type="GO" id="GO:0006355">
    <property type="term" value="P:regulation of DNA-templated transcription"/>
    <property type="evidence" value="ECO:0007669"/>
    <property type="project" value="TreeGrafter"/>
</dbReference>
<feature type="compositionally biased region" description="Acidic residues" evidence="3">
    <location>
        <begin position="424"/>
        <end position="458"/>
    </location>
</feature>
<dbReference type="PANTHER" id="PTHR22880:SF225">
    <property type="entry name" value="BROMODOMAIN-CONTAINING PROTEIN BET-1-RELATED"/>
    <property type="match status" value="1"/>
</dbReference>
<evidence type="ECO:0000313" key="5">
    <source>
        <dbReference type="EMBL" id="ALC44663.1"/>
    </source>
</evidence>
<reference evidence="5 6" key="1">
    <citation type="submission" date="2015-08" db="EMBL/GenBank/DDBJ databases">
        <title>Ancestral chromatin configuration constrains chromatin evolution on differentiating sex chromosomes in Drosophila.</title>
        <authorList>
            <person name="Zhou Q."/>
            <person name="Bachtrog D."/>
        </authorList>
    </citation>
    <scope>NUCLEOTIDE SEQUENCE [LARGE SCALE GENOMIC DNA]</scope>
    <source>
        <tissue evidence="5">Whole larvae</tissue>
    </source>
</reference>
<dbReference type="AlphaFoldDB" id="A0A0M3QWR8"/>
<dbReference type="GO" id="GO:0005634">
    <property type="term" value="C:nucleus"/>
    <property type="evidence" value="ECO:0007669"/>
    <property type="project" value="TreeGrafter"/>
</dbReference>
<keyword evidence="6" id="KW-1185">Reference proteome</keyword>
<dbReference type="GO" id="GO:0006338">
    <property type="term" value="P:chromatin remodeling"/>
    <property type="evidence" value="ECO:0007669"/>
    <property type="project" value="TreeGrafter"/>
</dbReference>
<dbReference type="OrthoDB" id="6017at2759"/>
<feature type="domain" description="Bromo" evidence="4">
    <location>
        <begin position="47"/>
        <end position="119"/>
    </location>
</feature>
<dbReference type="SUPFAM" id="SSF47370">
    <property type="entry name" value="Bromodomain"/>
    <property type="match status" value="1"/>
</dbReference>
<evidence type="ECO:0000259" key="4">
    <source>
        <dbReference type="PROSITE" id="PS50014"/>
    </source>
</evidence>
<dbReference type="PRINTS" id="PR00503">
    <property type="entry name" value="BROMODOMAIN"/>
</dbReference>
<dbReference type="SMART" id="SM00297">
    <property type="entry name" value="BROMO"/>
    <property type="match status" value="1"/>
</dbReference>
<feature type="compositionally biased region" description="Acidic residues" evidence="3">
    <location>
        <begin position="396"/>
        <end position="416"/>
    </location>
</feature>
<dbReference type="STRING" id="30019.A0A0M3QWR8"/>
<proteinExistence type="predicted"/>
<feature type="compositionally biased region" description="Acidic residues" evidence="3">
    <location>
        <begin position="466"/>
        <end position="519"/>
    </location>
</feature>
<dbReference type="InterPro" id="IPR001487">
    <property type="entry name" value="Bromodomain"/>
</dbReference>
<dbReference type="InterPro" id="IPR036427">
    <property type="entry name" value="Bromodomain-like_sf"/>
</dbReference>
<dbReference type="Pfam" id="PF00439">
    <property type="entry name" value="Bromodomain"/>
    <property type="match status" value="1"/>
</dbReference>
<organism evidence="5 6">
    <name type="scientific">Drosophila busckii</name>
    <name type="common">Fruit fly</name>
    <dbReference type="NCBI Taxonomy" id="30019"/>
    <lineage>
        <taxon>Eukaryota</taxon>
        <taxon>Metazoa</taxon>
        <taxon>Ecdysozoa</taxon>
        <taxon>Arthropoda</taxon>
        <taxon>Hexapoda</taxon>
        <taxon>Insecta</taxon>
        <taxon>Pterygota</taxon>
        <taxon>Neoptera</taxon>
        <taxon>Endopterygota</taxon>
        <taxon>Diptera</taxon>
        <taxon>Brachycera</taxon>
        <taxon>Muscomorpha</taxon>
        <taxon>Ephydroidea</taxon>
        <taxon>Drosophilidae</taxon>
        <taxon>Drosophila</taxon>
    </lineage>
</organism>
<feature type="compositionally biased region" description="Acidic residues" evidence="3">
    <location>
        <begin position="527"/>
        <end position="553"/>
    </location>
</feature>
<gene>
    <name evidence="5" type="ORF">Dbus_chr3Lg1829</name>
</gene>
<protein>
    <submittedName>
        <fullName evidence="5">CG7229</fullName>
    </submittedName>
</protein>
<evidence type="ECO:0000256" key="3">
    <source>
        <dbReference type="SAM" id="MobiDB-lite"/>
    </source>
</evidence>
<name>A0A0M3QWR8_DROBS</name>
<dbReference type="PROSITE" id="PS50014">
    <property type="entry name" value="BROMODOMAIN_2"/>
    <property type="match status" value="1"/>
</dbReference>
<feature type="compositionally biased region" description="Acidic residues" evidence="3">
    <location>
        <begin position="334"/>
        <end position="388"/>
    </location>
</feature>
<accession>A0A0M3QWR8</accession>
<feature type="region of interest" description="Disordered" evidence="3">
    <location>
        <begin position="334"/>
        <end position="553"/>
    </location>
</feature>
<dbReference type="EMBL" id="CP012525">
    <property type="protein sequence ID" value="ALC44663.1"/>
    <property type="molecule type" value="Genomic_DNA"/>
</dbReference>
<sequence>MAAEPSLKLKIKLPTRVQPEVLPSSEEIGVYTNKIHYLRKYLLDELVMKKFAMDFMEPVDTAVLKVPMYYTIIKKPMDVGTIIKRVQNRYYHGVDELIHDFRLVISNCFTFNRPGEVVYRNCQKLEKFFYRVLNKMPRGEEKPSTKDPLASGRINRSERASELVQRQCREQLQKLFYNSSTEEDPSLRKFLCAKWEILSQKVENHYFKTVEEFRFEVDGIFLSIDKQLKMFHTVYTDEDSFVEPIERSTLQKEDINVVINALKKAETSVEQFAKHHTREREMRAIEFIDAYADSADTLKRKIMQSRLEGDCGNMESVEEKSSDLMEQQKALAEEQELEMRDGEDEQDYEEDGSDDEEDGQDYEKDGSDDEEDGQDDEEDGQMDEEDGQHDEKGAQIEEEDGQDYEDDAQIDDEDGQDYEKNALVDEEDEEVDEEVDAEVDDEYAQIEEEDGQDYEDDGQIDKQDQQEYEEDVQIEDEDAQIEEEDGLDYGEGAQIDDDDEDGQDDEQGTQTDDEEDEQSYVEVMQLYEEDAQTEEEDGQDYEQDVQIDEEDAQVDEQEYKELEHKEAAHQEEDNEFDISVELEDYAIEAETGEQQVLELGLDPNGDLYYYGYGMWDGQTLEMEANNSSDSELNSDIYYYDDARVDETEAETGEQQEFDSELEPSQDFYYYADVSVEQEDDETEAETSELESNEDHYYYALRDCQTVEIIGNNSSAAEIESDNINDSAIEL</sequence>
<dbReference type="SMR" id="A0A0M3QWR8"/>
<dbReference type="InterPro" id="IPR050935">
    <property type="entry name" value="Bromo_chromatin_reader"/>
</dbReference>
<dbReference type="PANTHER" id="PTHR22880">
    <property type="entry name" value="FALZ-RELATED BROMODOMAIN-CONTAINING PROTEINS"/>
    <property type="match status" value="1"/>
</dbReference>
<dbReference type="Gene3D" id="1.20.920.10">
    <property type="entry name" value="Bromodomain-like"/>
    <property type="match status" value="1"/>
</dbReference>
<keyword evidence="1 2" id="KW-0103">Bromodomain</keyword>
<evidence type="ECO:0000256" key="2">
    <source>
        <dbReference type="PROSITE-ProRule" id="PRU00035"/>
    </source>
</evidence>
<evidence type="ECO:0000256" key="1">
    <source>
        <dbReference type="ARBA" id="ARBA00023117"/>
    </source>
</evidence>